<feature type="coiled-coil region" evidence="1">
    <location>
        <begin position="62"/>
        <end position="89"/>
    </location>
</feature>
<proteinExistence type="predicted"/>
<reference evidence="2 3" key="1">
    <citation type="submission" date="2024-01" db="EMBL/GenBank/DDBJ databases">
        <title>A draft genome for a cacao thread blight-causing isolate of Paramarasmius palmivorus.</title>
        <authorList>
            <person name="Baruah I.K."/>
            <person name="Bukari Y."/>
            <person name="Amoako-Attah I."/>
            <person name="Meinhardt L.W."/>
            <person name="Bailey B.A."/>
            <person name="Cohen S.P."/>
        </authorList>
    </citation>
    <scope>NUCLEOTIDE SEQUENCE [LARGE SCALE GENOMIC DNA]</scope>
    <source>
        <strain evidence="2 3">GH-12</strain>
    </source>
</reference>
<organism evidence="2 3">
    <name type="scientific">Paramarasmius palmivorus</name>
    <dbReference type="NCBI Taxonomy" id="297713"/>
    <lineage>
        <taxon>Eukaryota</taxon>
        <taxon>Fungi</taxon>
        <taxon>Dikarya</taxon>
        <taxon>Basidiomycota</taxon>
        <taxon>Agaricomycotina</taxon>
        <taxon>Agaricomycetes</taxon>
        <taxon>Agaricomycetidae</taxon>
        <taxon>Agaricales</taxon>
        <taxon>Marasmiineae</taxon>
        <taxon>Marasmiaceae</taxon>
        <taxon>Paramarasmius</taxon>
    </lineage>
</organism>
<sequence>MSILVEPSQTVLCRRCRMEFVPGPVYPPLSIPQETFRSDYHLPSGEEKNGIRPIIKAEGAELARYDVELKRLREVIEKLEKERDALETRIIERRYFISAQRRIPNEIWDEIFEDVCLSDRYSLAVSRDYVEAHALTLAQVCHRFRQLVKGRPLLWSSICVDLVKLNWDATDLITEYLRASGHADLDVSIQCRG</sequence>
<evidence type="ECO:0008006" key="4">
    <source>
        <dbReference type="Google" id="ProtNLM"/>
    </source>
</evidence>
<name>A0AAW0BSJ0_9AGAR</name>
<evidence type="ECO:0000313" key="3">
    <source>
        <dbReference type="Proteomes" id="UP001383192"/>
    </source>
</evidence>
<keyword evidence="1" id="KW-0175">Coiled coil</keyword>
<dbReference type="AlphaFoldDB" id="A0AAW0BSJ0"/>
<protein>
    <recommendedName>
        <fullName evidence="4">F-box domain-containing protein</fullName>
    </recommendedName>
</protein>
<gene>
    <name evidence="2" type="ORF">VNI00_014616</name>
</gene>
<evidence type="ECO:0000313" key="2">
    <source>
        <dbReference type="EMBL" id="KAK7029362.1"/>
    </source>
</evidence>
<comment type="caution">
    <text evidence="2">The sequence shown here is derived from an EMBL/GenBank/DDBJ whole genome shotgun (WGS) entry which is preliminary data.</text>
</comment>
<accession>A0AAW0BSJ0</accession>
<dbReference type="Proteomes" id="UP001383192">
    <property type="component" value="Unassembled WGS sequence"/>
</dbReference>
<keyword evidence="3" id="KW-1185">Reference proteome</keyword>
<dbReference type="EMBL" id="JAYKXP010000084">
    <property type="protein sequence ID" value="KAK7029362.1"/>
    <property type="molecule type" value="Genomic_DNA"/>
</dbReference>
<evidence type="ECO:0000256" key="1">
    <source>
        <dbReference type="SAM" id="Coils"/>
    </source>
</evidence>